<comment type="similarity">
    <text evidence="2">Belongs to the binding-protein-dependent transport system permease family. CysTW subfamily.</text>
</comment>
<keyword evidence="3 8" id="KW-0813">Transport</keyword>
<reference evidence="10 11" key="1">
    <citation type="submission" date="2020-05" db="EMBL/GenBank/DDBJ databases">
        <title>FDA dAtabase for Regulatory Grade micrObial Sequences (FDA-ARGOS): Supporting development and validation of Infectious Disease Dx tests.</title>
        <authorList>
            <person name="Sproer C."/>
            <person name="Gronow S."/>
            <person name="Severitt S."/>
            <person name="Schroder I."/>
            <person name="Tallon L."/>
            <person name="Sadzewicz L."/>
            <person name="Zhao X."/>
            <person name="Vavikolanu K."/>
            <person name="Mehta A."/>
            <person name="Aluvathingal J."/>
            <person name="Nadendla S."/>
            <person name="Myers T."/>
            <person name="Yan Y."/>
            <person name="Sichtig H."/>
        </authorList>
    </citation>
    <scope>NUCLEOTIDE SEQUENCE [LARGE SCALE GENOMIC DNA]</scope>
    <source>
        <strain evidence="10 11">FDAARGOS_790</strain>
    </source>
</reference>
<dbReference type="GO" id="GO:0055085">
    <property type="term" value="P:transmembrane transport"/>
    <property type="evidence" value="ECO:0007669"/>
    <property type="project" value="InterPro"/>
</dbReference>
<feature type="transmembrane region" description="Helical" evidence="8">
    <location>
        <begin position="155"/>
        <end position="175"/>
    </location>
</feature>
<dbReference type="EMBL" id="CP053985">
    <property type="protein sequence ID" value="QKH36784.1"/>
    <property type="molecule type" value="Genomic_DNA"/>
</dbReference>
<evidence type="ECO:0000256" key="4">
    <source>
        <dbReference type="ARBA" id="ARBA00022475"/>
    </source>
</evidence>
<evidence type="ECO:0000256" key="5">
    <source>
        <dbReference type="ARBA" id="ARBA00022692"/>
    </source>
</evidence>
<dbReference type="Proteomes" id="UP000500970">
    <property type="component" value="Chromosome"/>
</dbReference>
<dbReference type="CDD" id="cd06261">
    <property type="entry name" value="TM_PBP2"/>
    <property type="match status" value="1"/>
</dbReference>
<dbReference type="PANTHER" id="PTHR42929">
    <property type="entry name" value="INNER MEMBRANE ABC TRANSPORTER PERMEASE PROTEIN YDCU-RELATED-RELATED"/>
    <property type="match status" value="1"/>
</dbReference>
<protein>
    <submittedName>
        <fullName evidence="10">ABC transporter permease</fullName>
    </submittedName>
</protein>
<dbReference type="InterPro" id="IPR035906">
    <property type="entry name" value="MetI-like_sf"/>
</dbReference>
<evidence type="ECO:0000256" key="2">
    <source>
        <dbReference type="ARBA" id="ARBA00007069"/>
    </source>
</evidence>
<organism evidence="10 11">
    <name type="scientific">Achromobacter pestifer</name>
    <dbReference type="NCBI Taxonomy" id="1353889"/>
    <lineage>
        <taxon>Bacteria</taxon>
        <taxon>Pseudomonadati</taxon>
        <taxon>Pseudomonadota</taxon>
        <taxon>Betaproteobacteria</taxon>
        <taxon>Burkholderiales</taxon>
        <taxon>Alcaligenaceae</taxon>
        <taxon>Achromobacter</taxon>
    </lineage>
</organism>
<evidence type="ECO:0000256" key="6">
    <source>
        <dbReference type="ARBA" id="ARBA00022989"/>
    </source>
</evidence>
<dbReference type="RefSeq" id="WP_173145663.1">
    <property type="nucleotide sequence ID" value="NZ_CP053985.1"/>
</dbReference>
<feature type="transmembrane region" description="Helical" evidence="8">
    <location>
        <begin position="20"/>
        <end position="42"/>
    </location>
</feature>
<dbReference type="KEGG" id="apes:FOC84_18280"/>
<dbReference type="PROSITE" id="PS50928">
    <property type="entry name" value="ABC_TM1"/>
    <property type="match status" value="1"/>
</dbReference>
<proteinExistence type="inferred from homology"/>
<sequence length="284" mass="30892">MHPTKKSAARQRNSRAELKLVAPLLMLMVLAFNLPLLDTLIRSFGWPHPTLAHYGELLGSPLYIKVIANTFIISALATLACMALGYPLAYWISGLTPRAQLFALALVVIPFWVSVLIRTYAWIILLGNAGIVNGLLQSGGLVDGPIAFLYNRGGVTLGVVNALLPFLVLPLYAAMRNVDPRLLHAARSLGATERTVFWRIFLPLTLPALAAGGLLVFLMALGFYVTPMILGGGRVPMLVNMLDLLINRMPDWNLASAISIALLLACLVLYATSRRLGRLNPRSS</sequence>
<evidence type="ECO:0000313" key="11">
    <source>
        <dbReference type="Proteomes" id="UP000500970"/>
    </source>
</evidence>
<evidence type="ECO:0000256" key="1">
    <source>
        <dbReference type="ARBA" id="ARBA00004651"/>
    </source>
</evidence>
<dbReference type="SUPFAM" id="SSF161098">
    <property type="entry name" value="MetI-like"/>
    <property type="match status" value="1"/>
</dbReference>
<evidence type="ECO:0000259" key="9">
    <source>
        <dbReference type="PROSITE" id="PS50928"/>
    </source>
</evidence>
<gene>
    <name evidence="10" type="ORF">FOC84_18280</name>
</gene>
<dbReference type="InterPro" id="IPR000515">
    <property type="entry name" value="MetI-like"/>
</dbReference>
<dbReference type="AlphaFoldDB" id="A0A7D4IMH0"/>
<evidence type="ECO:0000256" key="8">
    <source>
        <dbReference type="RuleBase" id="RU363032"/>
    </source>
</evidence>
<keyword evidence="5 8" id="KW-0812">Transmembrane</keyword>
<name>A0A7D4IMH0_9BURK</name>
<feature type="transmembrane region" description="Helical" evidence="8">
    <location>
        <begin position="101"/>
        <end position="125"/>
    </location>
</feature>
<feature type="transmembrane region" description="Helical" evidence="8">
    <location>
        <begin position="196"/>
        <end position="225"/>
    </location>
</feature>
<feature type="transmembrane region" description="Helical" evidence="8">
    <location>
        <begin position="252"/>
        <end position="272"/>
    </location>
</feature>
<dbReference type="GO" id="GO:0005886">
    <property type="term" value="C:plasma membrane"/>
    <property type="evidence" value="ECO:0007669"/>
    <property type="project" value="UniProtKB-SubCell"/>
</dbReference>
<evidence type="ECO:0000256" key="7">
    <source>
        <dbReference type="ARBA" id="ARBA00023136"/>
    </source>
</evidence>
<dbReference type="Pfam" id="PF00528">
    <property type="entry name" value="BPD_transp_1"/>
    <property type="match status" value="1"/>
</dbReference>
<feature type="transmembrane region" description="Helical" evidence="8">
    <location>
        <begin position="62"/>
        <end position="89"/>
    </location>
</feature>
<keyword evidence="4" id="KW-1003">Cell membrane</keyword>
<accession>A0A7D4IMH0</accession>
<keyword evidence="7 8" id="KW-0472">Membrane</keyword>
<dbReference type="Gene3D" id="1.10.3720.10">
    <property type="entry name" value="MetI-like"/>
    <property type="match status" value="1"/>
</dbReference>
<evidence type="ECO:0000256" key="3">
    <source>
        <dbReference type="ARBA" id="ARBA00022448"/>
    </source>
</evidence>
<dbReference type="PANTHER" id="PTHR42929:SF5">
    <property type="entry name" value="ABC TRANSPORTER PERMEASE PROTEIN"/>
    <property type="match status" value="1"/>
</dbReference>
<keyword evidence="11" id="KW-1185">Reference proteome</keyword>
<feature type="domain" description="ABC transmembrane type-1" evidence="9">
    <location>
        <begin position="67"/>
        <end position="273"/>
    </location>
</feature>
<keyword evidence="6 8" id="KW-1133">Transmembrane helix</keyword>
<comment type="subcellular location">
    <subcellularLocation>
        <location evidence="1 8">Cell membrane</location>
        <topology evidence="1 8">Multi-pass membrane protein</topology>
    </subcellularLocation>
</comment>
<evidence type="ECO:0000313" key="10">
    <source>
        <dbReference type="EMBL" id="QKH36784.1"/>
    </source>
</evidence>